<evidence type="ECO:0000313" key="8">
    <source>
        <dbReference type="EMBL" id="EJT78538.1"/>
    </source>
</evidence>
<evidence type="ECO:0000313" key="9">
    <source>
        <dbReference type="EnsemblFungi" id="EJT78538"/>
    </source>
</evidence>
<reference evidence="8" key="2">
    <citation type="submission" date="2010-07" db="EMBL/GenBank/DDBJ databases">
        <authorList>
            <consortium name="The Broad Institute Genome Sequencing Platform"/>
            <consortium name="Broad Institute Genome Sequencing Center for Infectious Disease"/>
            <person name="Ma L.-J."/>
            <person name="Dead R."/>
            <person name="Young S."/>
            <person name="Zeng Q."/>
            <person name="Koehrsen M."/>
            <person name="Alvarado L."/>
            <person name="Berlin A."/>
            <person name="Chapman S.B."/>
            <person name="Chen Z."/>
            <person name="Freedman E."/>
            <person name="Gellesch M."/>
            <person name="Goldberg J."/>
            <person name="Griggs A."/>
            <person name="Gujja S."/>
            <person name="Heilman E.R."/>
            <person name="Heiman D."/>
            <person name="Hepburn T."/>
            <person name="Howarth C."/>
            <person name="Jen D."/>
            <person name="Larson L."/>
            <person name="Mehta T."/>
            <person name="Neiman D."/>
            <person name="Pearson M."/>
            <person name="Roberts A."/>
            <person name="Saif S."/>
            <person name="Shea T."/>
            <person name="Shenoy N."/>
            <person name="Sisk P."/>
            <person name="Stolte C."/>
            <person name="Sykes S."/>
            <person name="Walk T."/>
            <person name="White J."/>
            <person name="Yandava C."/>
            <person name="Haas B."/>
            <person name="Nusbaum C."/>
            <person name="Birren B."/>
        </authorList>
    </citation>
    <scope>NUCLEOTIDE SEQUENCE</scope>
    <source>
        <strain evidence="8">R3-111a-1</strain>
    </source>
</reference>
<keyword evidence="4 6" id="KW-0472">Membrane</keyword>
<dbReference type="InterPro" id="IPR052337">
    <property type="entry name" value="SAT4-like"/>
</dbReference>
<dbReference type="GeneID" id="20344096"/>
<dbReference type="PANTHER" id="PTHR33048:SF47">
    <property type="entry name" value="INTEGRAL MEMBRANE PROTEIN-RELATED"/>
    <property type="match status" value="1"/>
</dbReference>
<feature type="transmembrane region" description="Helical" evidence="6">
    <location>
        <begin position="251"/>
        <end position="273"/>
    </location>
</feature>
<evidence type="ECO:0000256" key="3">
    <source>
        <dbReference type="ARBA" id="ARBA00022989"/>
    </source>
</evidence>
<dbReference type="GO" id="GO:0016020">
    <property type="term" value="C:membrane"/>
    <property type="evidence" value="ECO:0007669"/>
    <property type="project" value="UniProtKB-SubCell"/>
</dbReference>
<keyword evidence="3 6" id="KW-1133">Transmembrane helix</keyword>
<feature type="transmembrane region" description="Helical" evidence="6">
    <location>
        <begin position="31"/>
        <end position="52"/>
    </location>
</feature>
<sequence>MQLMDLPTPVPVPEVIMGSSGDGLSHESQQLGLYFCAGFTWLIGGCFVALRFYTRRQILRILGAADWCILAAWVFATGVMIASVDRSFSSPNYSNMAHGTNRQLTLDAWNLEIYTGQGKHIWDTDPADLALGIRASWYSILFYSLTVCFVKISILLLYFTFFTIGWAWWAARIAMGFVVISNVWTVGSVLTACIPLQAYWDFTARSDALCQSERIWWFNNGLHVATDFFIFALPLPVIWNLRMPWRQKLAILALFALGFFVCTMAIVRLVLLIDTNLTPGSDLTWNTASNTYWTSIEVNMAIACACAVTLKPLIVRRFPRLFGMDRSTKSVALARAAAANHRASLSTVGTRGARKHGDTPRIDSWIDFPGKLDGFESYGKGVKLGDDESLSKDLHYPGQAQGMGTGRVDDTESNIGIAVSDECAAGQLDNGHNGLTAWKEAHPIGGAV</sequence>
<dbReference type="RefSeq" id="XP_009219683.1">
    <property type="nucleotide sequence ID" value="XM_009221419.1"/>
</dbReference>
<feature type="transmembrane region" description="Helical" evidence="6">
    <location>
        <begin position="293"/>
        <end position="314"/>
    </location>
</feature>
<name>J3NQT2_GAET3</name>
<keyword evidence="10" id="KW-1185">Reference proteome</keyword>
<protein>
    <recommendedName>
        <fullName evidence="7">Rhodopsin domain-containing protein</fullName>
    </recommendedName>
</protein>
<feature type="transmembrane region" description="Helical" evidence="6">
    <location>
        <begin position="140"/>
        <end position="161"/>
    </location>
</feature>
<reference evidence="9" key="5">
    <citation type="submission" date="2018-04" db="UniProtKB">
        <authorList>
            <consortium name="EnsemblFungi"/>
        </authorList>
    </citation>
    <scope>IDENTIFICATION</scope>
    <source>
        <strain evidence="9">R3-111a-1</strain>
    </source>
</reference>
<evidence type="ECO:0000256" key="6">
    <source>
        <dbReference type="SAM" id="Phobius"/>
    </source>
</evidence>
<dbReference type="Pfam" id="PF20684">
    <property type="entry name" value="Fung_rhodopsin"/>
    <property type="match status" value="1"/>
</dbReference>
<comment type="similarity">
    <text evidence="5">Belongs to the SAT4 family.</text>
</comment>
<feature type="transmembrane region" description="Helical" evidence="6">
    <location>
        <begin position="173"/>
        <end position="200"/>
    </location>
</feature>
<dbReference type="PANTHER" id="PTHR33048">
    <property type="entry name" value="PTH11-LIKE INTEGRAL MEMBRANE PROTEIN (AFU_ORTHOLOGUE AFUA_5G11245)"/>
    <property type="match status" value="1"/>
</dbReference>
<feature type="transmembrane region" description="Helical" evidence="6">
    <location>
        <begin position="220"/>
        <end position="239"/>
    </location>
</feature>
<evidence type="ECO:0000259" key="7">
    <source>
        <dbReference type="Pfam" id="PF20684"/>
    </source>
</evidence>
<dbReference type="VEuPathDB" id="FungiDB:GGTG_03638"/>
<reference evidence="8" key="3">
    <citation type="submission" date="2010-09" db="EMBL/GenBank/DDBJ databases">
        <title>Annotation of Gaeumannomyces graminis var. tritici R3-111a-1.</title>
        <authorList>
            <consortium name="The Broad Institute Genome Sequencing Platform"/>
            <person name="Ma L.-J."/>
            <person name="Dead R."/>
            <person name="Young S.K."/>
            <person name="Zeng Q."/>
            <person name="Gargeya S."/>
            <person name="Fitzgerald M."/>
            <person name="Haas B."/>
            <person name="Abouelleil A."/>
            <person name="Alvarado L."/>
            <person name="Arachchi H.M."/>
            <person name="Berlin A."/>
            <person name="Brown A."/>
            <person name="Chapman S.B."/>
            <person name="Chen Z."/>
            <person name="Dunbar C."/>
            <person name="Freedman E."/>
            <person name="Gearin G."/>
            <person name="Gellesch M."/>
            <person name="Goldberg J."/>
            <person name="Griggs A."/>
            <person name="Gujja S."/>
            <person name="Heiman D."/>
            <person name="Howarth C."/>
            <person name="Larson L."/>
            <person name="Lui A."/>
            <person name="MacDonald P.J.P."/>
            <person name="Mehta T."/>
            <person name="Montmayeur A."/>
            <person name="Murphy C."/>
            <person name="Neiman D."/>
            <person name="Pearson M."/>
            <person name="Priest M."/>
            <person name="Roberts A."/>
            <person name="Saif S."/>
            <person name="Shea T."/>
            <person name="Shenoy N."/>
            <person name="Sisk P."/>
            <person name="Stolte C."/>
            <person name="Sykes S."/>
            <person name="Yandava C."/>
            <person name="Wortman J."/>
            <person name="Nusbaum C."/>
            <person name="Birren B."/>
        </authorList>
    </citation>
    <scope>NUCLEOTIDE SEQUENCE</scope>
    <source>
        <strain evidence="8">R3-111a-1</strain>
    </source>
</reference>
<dbReference type="EMBL" id="GL385396">
    <property type="protein sequence ID" value="EJT78538.1"/>
    <property type="molecule type" value="Genomic_DNA"/>
</dbReference>
<feature type="domain" description="Rhodopsin" evidence="7">
    <location>
        <begin position="50"/>
        <end position="315"/>
    </location>
</feature>
<evidence type="ECO:0000256" key="4">
    <source>
        <dbReference type="ARBA" id="ARBA00023136"/>
    </source>
</evidence>
<dbReference type="InterPro" id="IPR049326">
    <property type="entry name" value="Rhodopsin_dom_fungi"/>
</dbReference>
<reference evidence="9" key="4">
    <citation type="journal article" date="2015" name="G3 (Bethesda)">
        <title>Genome sequences of three phytopathogenic species of the Magnaporthaceae family of fungi.</title>
        <authorList>
            <person name="Okagaki L.H."/>
            <person name="Nunes C.C."/>
            <person name="Sailsbery J."/>
            <person name="Clay B."/>
            <person name="Brown D."/>
            <person name="John T."/>
            <person name="Oh Y."/>
            <person name="Young N."/>
            <person name="Fitzgerald M."/>
            <person name="Haas B.J."/>
            <person name="Zeng Q."/>
            <person name="Young S."/>
            <person name="Adiconis X."/>
            <person name="Fan L."/>
            <person name="Levin J.Z."/>
            <person name="Mitchell T.K."/>
            <person name="Okubara P.A."/>
            <person name="Farman M.L."/>
            <person name="Kohn L.M."/>
            <person name="Birren B."/>
            <person name="Ma L.-J."/>
            <person name="Dean R.A."/>
        </authorList>
    </citation>
    <scope>NUCLEOTIDE SEQUENCE</scope>
    <source>
        <strain evidence="9">R3-111a-1</strain>
    </source>
</reference>
<feature type="transmembrane region" description="Helical" evidence="6">
    <location>
        <begin position="64"/>
        <end position="84"/>
    </location>
</feature>
<dbReference type="eggNOG" id="ENOG502S025">
    <property type="taxonomic scope" value="Eukaryota"/>
</dbReference>
<keyword evidence="2 6" id="KW-0812">Transmembrane</keyword>
<dbReference type="HOGENOM" id="CLU_611170_0_0_1"/>
<gene>
    <name evidence="9" type="primary">20344096</name>
    <name evidence="8" type="ORF">GGTG_03638</name>
</gene>
<evidence type="ECO:0000256" key="1">
    <source>
        <dbReference type="ARBA" id="ARBA00004141"/>
    </source>
</evidence>
<evidence type="ECO:0000256" key="5">
    <source>
        <dbReference type="ARBA" id="ARBA00038359"/>
    </source>
</evidence>
<dbReference type="STRING" id="644352.J3NQT2"/>
<organism evidence="8">
    <name type="scientific">Gaeumannomyces tritici (strain R3-111a-1)</name>
    <name type="common">Wheat and barley take-all root rot fungus</name>
    <name type="synonym">Gaeumannomyces graminis var. tritici</name>
    <dbReference type="NCBI Taxonomy" id="644352"/>
    <lineage>
        <taxon>Eukaryota</taxon>
        <taxon>Fungi</taxon>
        <taxon>Dikarya</taxon>
        <taxon>Ascomycota</taxon>
        <taxon>Pezizomycotina</taxon>
        <taxon>Sordariomycetes</taxon>
        <taxon>Sordariomycetidae</taxon>
        <taxon>Magnaporthales</taxon>
        <taxon>Magnaporthaceae</taxon>
        <taxon>Gaeumannomyces</taxon>
    </lineage>
</organism>
<evidence type="ECO:0000313" key="10">
    <source>
        <dbReference type="Proteomes" id="UP000006039"/>
    </source>
</evidence>
<reference evidence="10" key="1">
    <citation type="submission" date="2010-07" db="EMBL/GenBank/DDBJ databases">
        <title>The genome sequence of Gaeumannomyces graminis var. tritici strain R3-111a-1.</title>
        <authorList>
            <consortium name="The Broad Institute Genome Sequencing Platform"/>
            <person name="Ma L.-J."/>
            <person name="Dead R."/>
            <person name="Young S."/>
            <person name="Zeng Q."/>
            <person name="Koehrsen M."/>
            <person name="Alvarado L."/>
            <person name="Berlin A."/>
            <person name="Chapman S.B."/>
            <person name="Chen Z."/>
            <person name="Freedman E."/>
            <person name="Gellesch M."/>
            <person name="Goldberg J."/>
            <person name="Griggs A."/>
            <person name="Gujja S."/>
            <person name="Heilman E.R."/>
            <person name="Heiman D."/>
            <person name="Hepburn T."/>
            <person name="Howarth C."/>
            <person name="Jen D."/>
            <person name="Larson L."/>
            <person name="Mehta T."/>
            <person name="Neiman D."/>
            <person name="Pearson M."/>
            <person name="Roberts A."/>
            <person name="Saif S."/>
            <person name="Shea T."/>
            <person name="Shenoy N."/>
            <person name="Sisk P."/>
            <person name="Stolte C."/>
            <person name="Sykes S."/>
            <person name="Walk T."/>
            <person name="White J."/>
            <person name="Yandava C."/>
            <person name="Haas B."/>
            <person name="Nusbaum C."/>
            <person name="Birren B."/>
        </authorList>
    </citation>
    <scope>NUCLEOTIDE SEQUENCE [LARGE SCALE GENOMIC DNA]</scope>
    <source>
        <strain evidence="10">R3-111a-1</strain>
    </source>
</reference>
<comment type="subcellular location">
    <subcellularLocation>
        <location evidence="1">Membrane</location>
        <topology evidence="1">Multi-pass membrane protein</topology>
    </subcellularLocation>
</comment>
<proteinExistence type="inferred from homology"/>
<evidence type="ECO:0000256" key="2">
    <source>
        <dbReference type="ARBA" id="ARBA00022692"/>
    </source>
</evidence>
<dbReference type="Proteomes" id="UP000006039">
    <property type="component" value="Unassembled WGS sequence"/>
</dbReference>
<dbReference type="EnsemblFungi" id="EJT78538">
    <property type="protein sequence ID" value="EJT78538"/>
    <property type="gene ID" value="GGTG_03638"/>
</dbReference>
<dbReference type="AlphaFoldDB" id="J3NQT2"/>
<dbReference type="OrthoDB" id="3648173at2759"/>
<accession>J3NQT2</accession>